<dbReference type="GeneTree" id="ENSGT00940000154856"/>
<organism evidence="15 16">
    <name type="scientific">Astatotilapia calliptera</name>
    <name type="common">Eastern happy</name>
    <name type="synonym">Chromis callipterus</name>
    <dbReference type="NCBI Taxonomy" id="8154"/>
    <lineage>
        <taxon>Eukaryota</taxon>
        <taxon>Metazoa</taxon>
        <taxon>Chordata</taxon>
        <taxon>Craniata</taxon>
        <taxon>Vertebrata</taxon>
        <taxon>Euteleostomi</taxon>
        <taxon>Actinopterygii</taxon>
        <taxon>Neopterygii</taxon>
        <taxon>Teleostei</taxon>
        <taxon>Neoteleostei</taxon>
        <taxon>Acanthomorphata</taxon>
        <taxon>Ovalentaria</taxon>
        <taxon>Cichlomorphae</taxon>
        <taxon>Cichliformes</taxon>
        <taxon>Cichlidae</taxon>
        <taxon>African cichlids</taxon>
        <taxon>Pseudocrenilabrinae</taxon>
        <taxon>Haplochromini</taxon>
        <taxon>Astatotilapia</taxon>
    </lineage>
</organism>
<evidence type="ECO:0000256" key="11">
    <source>
        <dbReference type="ARBA" id="ARBA00024324"/>
    </source>
</evidence>
<dbReference type="AlphaFoldDB" id="A0A3P8P1T0"/>
<reference evidence="15" key="2">
    <citation type="submission" date="2025-08" db="UniProtKB">
        <authorList>
            <consortium name="Ensembl"/>
        </authorList>
    </citation>
    <scope>IDENTIFICATION</scope>
</reference>
<comment type="cofactor">
    <cofactor evidence="12 13">
        <name>Zn(2+)</name>
        <dbReference type="ChEBI" id="CHEBI:29105"/>
    </cofactor>
    <text evidence="12 13">Binds 1 zinc ion per subunit.</text>
</comment>
<accession>A0A3P8P1T0</accession>
<dbReference type="GO" id="GO:0008270">
    <property type="term" value="F:zinc ion binding"/>
    <property type="evidence" value="ECO:0007669"/>
    <property type="project" value="UniProtKB-UniRule"/>
</dbReference>
<dbReference type="FunFam" id="3.40.390.10:FF:000040">
    <property type="entry name" value="Metalloendopeptidase"/>
    <property type="match status" value="1"/>
</dbReference>
<dbReference type="PANTHER" id="PTHR10127">
    <property type="entry name" value="DISCOIDIN, CUB, EGF, LAMININ , AND ZINC METALLOPROTEASE DOMAIN CONTAINING"/>
    <property type="match status" value="1"/>
</dbReference>
<evidence type="ECO:0000259" key="14">
    <source>
        <dbReference type="PROSITE" id="PS51864"/>
    </source>
</evidence>
<keyword evidence="2 12" id="KW-0479">Metal-binding</keyword>
<dbReference type="GO" id="GO:0042588">
    <property type="term" value="C:zymogen granule"/>
    <property type="evidence" value="ECO:0007669"/>
    <property type="project" value="UniProtKB-SubCell"/>
</dbReference>
<dbReference type="InterPro" id="IPR024079">
    <property type="entry name" value="MetalloPept_cat_dom_sf"/>
</dbReference>
<dbReference type="InterPro" id="IPR006026">
    <property type="entry name" value="Peptidase_Metallo"/>
</dbReference>
<dbReference type="PRINTS" id="PR00480">
    <property type="entry name" value="ASTACIN"/>
</dbReference>
<dbReference type="InterPro" id="IPR034039">
    <property type="entry name" value="ZnMP_hatching_enz"/>
</dbReference>
<comment type="subcellular location">
    <subcellularLocation>
        <location evidence="11">Zymogen granule</location>
    </subcellularLocation>
</comment>
<dbReference type="EC" id="3.4.24.-" evidence="13"/>
<feature type="active site" evidence="12">
    <location>
        <position position="202"/>
    </location>
</feature>
<name>A0A3P8P1T0_ASTCA</name>
<evidence type="ECO:0000256" key="1">
    <source>
        <dbReference type="ARBA" id="ARBA00022670"/>
    </source>
</evidence>
<evidence type="ECO:0000313" key="16">
    <source>
        <dbReference type="Proteomes" id="UP000265100"/>
    </source>
</evidence>
<evidence type="ECO:0000256" key="3">
    <source>
        <dbReference type="ARBA" id="ARBA00022729"/>
    </source>
</evidence>
<evidence type="ECO:0000256" key="7">
    <source>
        <dbReference type="ARBA" id="ARBA00023145"/>
    </source>
</evidence>
<dbReference type="PANTHER" id="PTHR10127:SF839">
    <property type="entry name" value="HATCHING ENZYME 1.2-RELATED"/>
    <property type="match status" value="1"/>
</dbReference>
<comment type="caution">
    <text evidence="12">Lacks conserved residue(s) required for the propagation of feature annotation.</text>
</comment>
<feature type="binding site" evidence="12">
    <location>
        <position position="211"/>
    </location>
    <ligand>
        <name>Zn(2+)</name>
        <dbReference type="ChEBI" id="CHEBI:29105"/>
        <note>catalytic</note>
    </ligand>
</feature>
<dbReference type="GO" id="GO:0004222">
    <property type="term" value="F:metalloendopeptidase activity"/>
    <property type="evidence" value="ECO:0007669"/>
    <property type="project" value="UniProtKB-UniRule"/>
</dbReference>
<dbReference type="GO" id="GO:0006508">
    <property type="term" value="P:proteolysis"/>
    <property type="evidence" value="ECO:0007669"/>
    <property type="project" value="UniProtKB-KW"/>
</dbReference>
<reference evidence="15" key="1">
    <citation type="submission" date="2018-05" db="EMBL/GenBank/DDBJ databases">
        <authorList>
            <person name="Datahose"/>
        </authorList>
    </citation>
    <scope>NUCLEOTIDE SEQUENCE</scope>
</reference>
<evidence type="ECO:0000256" key="8">
    <source>
        <dbReference type="ARBA" id="ARBA00023157"/>
    </source>
</evidence>
<evidence type="ECO:0000256" key="2">
    <source>
        <dbReference type="ARBA" id="ARBA00022723"/>
    </source>
</evidence>
<evidence type="ECO:0000256" key="9">
    <source>
        <dbReference type="ARBA" id="ARBA00023180"/>
    </source>
</evidence>
<evidence type="ECO:0000256" key="5">
    <source>
        <dbReference type="ARBA" id="ARBA00022833"/>
    </source>
</evidence>
<keyword evidence="8" id="KW-1015">Disulfide bond</keyword>
<protein>
    <recommendedName>
        <fullName evidence="13">Metalloendopeptidase</fullName>
        <ecNumber evidence="13">3.4.24.-</ecNumber>
    </recommendedName>
</protein>
<dbReference type="SMART" id="SM00235">
    <property type="entry name" value="ZnMc"/>
    <property type="match status" value="1"/>
</dbReference>
<feature type="binding site" evidence="12">
    <location>
        <position position="205"/>
    </location>
    <ligand>
        <name>Zn(2+)</name>
        <dbReference type="ChEBI" id="CHEBI:29105"/>
        <note>catalytic</note>
    </ligand>
</feature>
<feature type="binding site" evidence="12">
    <location>
        <position position="201"/>
    </location>
    <ligand>
        <name>Zn(2+)</name>
        <dbReference type="ChEBI" id="CHEBI:29105"/>
        <note>catalytic</note>
    </ligand>
</feature>
<dbReference type="STRING" id="8154.ENSACLP00000010958"/>
<keyword evidence="1 12" id="KW-0645">Protease</keyword>
<evidence type="ECO:0000313" key="15">
    <source>
        <dbReference type="Ensembl" id="ENSACLP00000010958.2"/>
    </source>
</evidence>
<evidence type="ECO:0000256" key="13">
    <source>
        <dbReference type="RuleBase" id="RU361183"/>
    </source>
</evidence>
<keyword evidence="3" id="KW-0732">Signal</keyword>
<keyword evidence="10" id="KW-0968">Cytoplasmic vesicle</keyword>
<evidence type="ECO:0000256" key="10">
    <source>
        <dbReference type="ARBA" id="ARBA00023329"/>
    </source>
</evidence>
<dbReference type="CDD" id="cd04283">
    <property type="entry name" value="ZnMc_hatching_enzyme"/>
    <property type="match status" value="1"/>
</dbReference>
<keyword evidence="7" id="KW-0865">Zymogen</keyword>
<dbReference type="Gene3D" id="3.40.390.10">
    <property type="entry name" value="Collagenase (Catalytic Domain)"/>
    <property type="match status" value="1"/>
</dbReference>
<reference evidence="15" key="3">
    <citation type="submission" date="2025-09" db="UniProtKB">
        <authorList>
            <consortium name="Ensembl"/>
        </authorList>
    </citation>
    <scope>IDENTIFICATION</scope>
</reference>
<keyword evidence="16" id="KW-1185">Reference proteome</keyword>
<evidence type="ECO:0000256" key="12">
    <source>
        <dbReference type="PROSITE-ProRule" id="PRU01211"/>
    </source>
</evidence>
<keyword evidence="9" id="KW-0325">Glycoprotein</keyword>
<dbReference type="Pfam" id="PF01400">
    <property type="entry name" value="Astacin"/>
    <property type="match status" value="1"/>
</dbReference>
<dbReference type="Proteomes" id="UP000265100">
    <property type="component" value="Chromosome 15"/>
</dbReference>
<evidence type="ECO:0000256" key="6">
    <source>
        <dbReference type="ARBA" id="ARBA00023049"/>
    </source>
</evidence>
<proteinExistence type="predicted"/>
<dbReference type="Ensembl" id="ENSACLT00000011231.2">
    <property type="protein sequence ID" value="ENSACLP00000010958.2"/>
    <property type="gene ID" value="ENSACLG00000033566.1"/>
</dbReference>
<dbReference type="InterPro" id="IPR001506">
    <property type="entry name" value="Peptidase_M12A"/>
</dbReference>
<dbReference type="OMA" id="ESLNGCY"/>
<feature type="domain" description="Peptidase M12A" evidence="14">
    <location>
        <begin position="102"/>
        <end position="300"/>
    </location>
</feature>
<sequence length="300" mass="34240">MKEDGFTLCLILFYCCCCFFLYPSLSTPLSVSASKVDPDNKVNQRSLNYGSEPRTFIVKIGGGEGQVEEDHTVDITTRILTANNGSNEILLEGDILLPKSRNAIKCQSYQSCLWQKDNNGLVTVPFTISSEYSSGERQLIRNALRSFHSQTCVRFVDRKDQNDYISIESQNGCFSPLGRQGGKQVLSLNRQGCVYFGVVQHEVNHALGFQHEQTRSDRDYYVRINWENIDPQTAYNFDKQDTNNLNTPYDYSSIMHYERTAFSINGRETITPIPNPNVQIGQRQGMSYWDIRRINLLYGC</sequence>
<dbReference type="PROSITE" id="PS51864">
    <property type="entry name" value="ASTACIN"/>
    <property type="match status" value="1"/>
</dbReference>
<evidence type="ECO:0000256" key="4">
    <source>
        <dbReference type="ARBA" id="ARBA00022801"/>
    </source>
</evidence>
<keyword evidence="6 12" id="KW-0482">Metalloprotease</keyword>
<keyword evidence="5 12" id="KW-0862">Zinc</keyword>
<dbReference type="SUPFAM" id="SSF55486">
    <property type="entry name" value="Metalloproteases ('zincins'), catalytic domain"/>
    <property type="match status" value="1"/>
</dbReference>
<keyword evidence="4 12" id="KW-0378">Hydrolase</keyword>